<keyword evidence="3" id="KW-1185">Reference proteome</keyword>
<keyword evidence="1" id="KW-0472">Membrane</keyword>
<accession>A0A0S2FAX9</accession>
<feature type="transmembrane region" description="Helical" evidence="1">
    <location>
        <begin position="20"/>
        <end position="44"/>
    </location>
</feature>
<evidence type="ECO:0000313" key="3">
    <source>
        <dbReference type="Proteomes" id="UP000060787"/>
    </source>
</evidence>
<reference evidence="2 3" key="1">
    <citation type="journal article" date="2015" name="BMC Genomics">
        <title>Comparative genomics and metabolic profiling of the genus Lysobacter.</title>
        <authorList>
            <person name="de Bruijn I."/>
            <person name="Cheng X."/>
            <person name="de Jager V."/>
            <person name="Exposito R.G."/>
            <person name="Watrous J."/>
            <person name="Patel N."/>
            <person name="Postma J."/>
            <person name="Dorrestein P.C."/>
            <person name="Kobayashi D."/>
            <person name="Raaijmakers J.M."/>
        </authorList>
    </citation>
    <scope>NUCLEOTIDE SEQUENCE [LARGE SCALE GENOMIC DNA]</scope>
    <source>
        <strain evidence="2 3">76</strain>
    </source>
</reference>
<name>A0A0S2FAX9_LYSAN</name>
<evidence type="ECO:0000313" key="2">
    <source>
        <dbReference type="EMBL" id="ALN80738.1"/>
    </source>
</evidence>
<dbReference type="RefSeq" id="WP_057917959.1">
    <property type="nucleotide sequence ID" value="NZ_CP011129.1"/>
</dbReference>
<organism evidence="2 3">
    <name type="scientific">Lysobacter antibioticus</name>
    <dbReference type="NCBI Taxonomy" id="84531"/>
    <lineage>
        <taxon>Bacteria</taxon>
        <taxon>Pseudomonadati</taxon>
        <taxon>Pseudomonadota</taxon>
        <taxon>Gammaproteobacteria</taxon>
        <taxon>Lysobacterales</taxon>
        <taxon>Lysobacteraceae</taxon>
        <taxon>Lysobacter</taxon>
    </lineage>
</organism>
<dbReference type="AlphaFoldDB" id="A0A0S2FAX9"/>
<dbReference type="KEGG" id="lab:LA76x_2608"/>
<evidence type="ECO:0008006" key="4">
    <source>
        <dbReference type="Google" id="ProtNLM"/>
    </source>
</evidence>
<dbReference type="Proteomes" id="UP000060787">
    <property type="component" value="Chromosome"/>
</dbReference>
<gene>
    <name evidence="2" type="ORF">LA76x_2608</name>
</gene>
<dbReference type="EMBL" id="CP011129">
    <property type="protein sequence ID" value="ALN80738.1"/>
    <property type="molecule type" value="Genomic_DNA"/>
</dbReference>
<dbReference type="STRING" id="84531.LA76x_2608"/>
<evidence type="ECO:0000256" key="1">
    <source>
        <dbReference type="SAM" id="Phobius"/>
    </source>
</evidence>
<protein>
    <recommendedName>
        <fullName evidence="4">Transmembrane protein</fullName>
    </recommendedName>
</protein>
<sequence>MDENARTARKDEDRGPWGWISTGLAILIFTGVVAAAGAAAFQIGKQQTAADDKKRRQAADRAIAQQQLTQLRIRKVIAERDSLRDRVLQLETELLAERSARPQEKSSLRCINGELVVRKGNTWSSAGDC</sequence>
<proteinExistence type="predicted"/>
<keyword evidence="1" id="KW-0812">Transmembrane</keyword>
<dbReference type="PATRIC" id="fig|84531.8.peg.2619"/>
<keyword evidence="1" id="KW-1133">Transmembrane helix</keyword>